<dbReference type="EMBL" id="MU275896">
    <property type="protein sequence ID" value="KAI0047865.1"/>
    <property type="molecule type" value="Genomic_DNA"/>
</dbReference>
<keyword evidence="2" id="KW-1185">Reference proteome</keyword>
<dbReference type="Proteomes" id="UP000814033">
    <property type="component" value="Unassembled WGS sequence"/>
</dbReference>
<sequence length="392" mass="42776">MASCAPEQSASFSQSLSPSPAPPSLYEDFELDLALDAVEDEKREGPWYGPWNIAFKDHLFQGSHTDKAFTITHPQYPVVKTYDTYNPAYDDFAAADDDDDNDDSEESDDVFIRSPGLSPDSGRRRDAWTPAASTPPPEDVEVEHLPESPTPPQGSIERADEDTDSSAQGSPQIATASPPAAVAPASLPATSTPHRRRIAAWSAEGKVRTTRIPDYAQVLYSYLMGADGRPRILRSRVVFLAEIKPPSPNPRRAFIAAASQTKAQASHALGENKELRTIGVITCVGRLWTYVEYHQDSLSPSPTQSERKDGTYSSPRGTILSYGSTTDESRASDSPAGGRFSPDTSFPDPMLNEIFGGASYLRLQDDEGRSKLAFAKILSRLRQINADLWGPP</sequence>
<evidence type="ECO:0000313" key="2">
    <source>
        <dbReference type="Proteomes" id="UP000814033"/>
    </source>
</evidence>
<reference evidence="1" key="2">
    <citation type="journal article" date="2022" name="New Phytol.">
        <title>Evolutionary transition to the ectomycorrhizal habit in the genomes of a hyperdiverse lineage of mushroom-forming fungi.</title>
        <authorList>
            <person name="Looney B."/>
            <person name="Miyauchi S."/>
            <person name="Morin E."/>
            <person name="Drula E."/>
            <person name="Courty P.E."/>
            <person name="Kohler A."/>
            <person name="Kuo A."/>
            <person name="LaButti K."/>
            <person name="Pangilinan J."/>
            <person name="Lipzen A."/>
            <person name="Riley R."/>
            <person name="Andreopoulos W."/>
            <person name="He G."/>
            <person name="Johnson J."/>
            <person name="Nolan M."/>
            <person name="Tritt A."/>
            <person name="Barry K.W."/>
            <person name="Grigoriev I.V."/>
            <person name="Nagy L.G."/>
            <person name="Hibbett D."/>
            <person name="Henrissat B."/>
            <person name="Matheny P.B."/>
            <person name="Labbe J."/>
            <person name="Martin F.M."/>
        </authorList>
    </citation>
    <scope>NUCLEOTIDE SEQUENCE</scope>
    <source>
        <strain evidence="1">FP105234-sp</strain>
    </source>
</reference>
<name>A0ACB8RW70_9AGAM</name>
<evidence type="ECO:0000313" key="1">
    <source>
        <dbReference type="EMBL" id="KAI0047865.1"/>
    </source>
</evidence>
<reference evidence="1" key="1">
    <citation type="submission" date="2021-02" db="EMBL/GenBank/DDBJ databases">
        <authorList>
            <consortium name="DOE Joint Genome Institute"/>
            <person name="Ahrendt S."/>
            <person name="Looney B.P."/>
            <person name="Miyauchi S."/>
            <person name="Morin E."/>
            <person name="Drula E."/>
            <person name="Courty P.E."/>
            <person name="Chicoki N."/>
            <person name="Fauchery L."/>
            <person name="Kohler A."/>
            <person name="Kuo A."/>
            <person name="Labutti K."/>
            <person name="Pangilinan J."/>
            <person name="Lipzen A."/>
            <person name="Riley R."/>
            <person name="Andreopoulos W."/>
            <person name="He G."/>
            <person name="Johnson J."/>
            <person name="Barry K.W."/>
            <person name="Grigoriev I.V."/>
            <person name="Nagy L."/>
            <person name="Hibbett D."/>
            <person name="Henrissat B."/>
            <person name="Matheny P.B."/>
            <person name="Labbe J."/>
            <person name="Martin F."/>
        </authorList>
    </citation>
    <scope>NUCLEOTIDE SEQUENCE</scope>
    <source>
        <strain evidence="1">FP105234-sp</strain>
    </source>
</reference>
<organism evidence="1 2">
    <name type="scientific">Auriscalpium vulgare</name>
    <dbReference type="NCBI Taxonomy" id="40419"/>
    <lineage>
        <taxon>Eukaryota</taxon>
        <taxon>Fungi</taxon>
        <taxon>Dikarya</taxon>
        <taxon>Basidiomycota</taxon>
        <taxon>Agaricomycotina</taxon>
        <taxon>Agaricomycetes</taxon>
        <taxon>Russulales</taxon>
        <taxon>Auriscalpiaceae</taxon>
        <taxon>Auriscalpium</taxon>
    </lineage>
</organism>
<comment type="caution">
    <text evidence="1">The sequence shown here is derived from an EMBL/GenBank/DDBJ whole genome shotgun (WGS) entry which is preliminary data.</text>
</comment>
<protein>
    <submittedName>
        <fullName evidence="1">Uncharacterized protein</fullName>
    </submittedName>
</protein>
<gene>
    <name evidence="1" type="ORF">FA95DRAFT_1605719</name>
</gene>
<proteinExistence type="predicted"/>
<accession>A0ACB8RW70</accession>